<dbReference type="PANTHER" id="PTHR30189">
    <property type="entry name" value="LPS-ASSEMBLY PROTEIN"/>
    <property type="match status" value="1"/>
</dbReference>
<dbReference type="PANTHER" id="PTHR30189:SF1">
    <property type="entry name" value="LPS-ASSEMBLY PROTEIN LPTD"/>
    <property type="match status" value="1"/>
</dbReference>
<reference evidence="2" key="1">
    <citation type="submission" date="2016-10" db="EMBL/GenBank/DDBJ databases">
        <title>Sequence of Gallionella enrichment culture.</title>
        <authorList>
            <person name="Poehlein A."/>
            <person name="Muehling M."/>
            <person name="Daniel R."/>
        </authorList>
    </citation>
    <scope>NUCLEOTIDE SEQUENCE</scope>
</reference>
<dbReference type="Pfam" id="PF04453">
    <property type="entry name" value="LptD"/>
    <property type="match status" value="1"/>
</dbReference>
<protein>
    <submittedName>
        <fullName evidence="2">LPS-assembly protein LptD</fullName>
    </submittedName>
</protein>
<evidence type="ECO:0000313" key="2">
    <source>
        <dbReference type="EMBL" id="OIR18835.1"/>
    </source>
</evidence>
<dbReference type="GO" id="GO:1990351">
    <property type="term" value="C:transporter complex"/>
    <property type="evidence" value="ECO:0007669"/>
    <property type="project" value="TreeGrafter"/>
</dbReference>
<feature type="domain" description="LptD C-terminal" evidence="1">
    <location>
        <begin position="277"/>
        <end position="671"/>
    </location>
</feature>
<accession>A0A1J5TFF5</accession>
<dbReference type="GO" id="GO:0061024">
    <property type="term" value="P:membrane organization"/>
    <property type="evidence" value="ECO:0007669"/>
    <property type="project" value="InterPro"/>
</dbReference>
<dbReference type="Gene3D" id="2.60.450.10">
    <property type="entry name" value="Lipopolysaccharide (LPS) transport protein A like domain"/>
    <property type="match status" value="1"/>
</dbReference>
<dbReference type="AlphaFoldDB" id="A0A1J5TFF5"/>
<evidence type="ECO:0000259" key="1">
    <source>
        <dbReference type="Pfam" id="PF04453"/>
    </source>
</evidence>
<organism evidence="2">
    <name type="scientific">mine drainage metagenome</name>
    <dbReference type="NCBI Taxonomy" id="410659"/>
    <lineage>
        <taxon>unclassified sequences</taxon>
        <taxon>metagenomes</taxon>
        <taxon>ecological metagenomes</taxon>
    </lineage>
</organism>
<dbReference type="InterPro" id="IPR007543">
    <property type="entry name" value="LptD_C"/>
</dbReference>
<proteinExistence type="predicted"/>
<name>A0A1J5TFF5_9ZZZZ</name>
<gene>
    <name evidence="2" type="primary">lptD_1</name>
    <name evidence="2" type="ORF">GALL_11770</name>
</gene>
<dbReference type="EMBL" id="MLJW01000002">
    <property type="protein sequence ID" value="OIR18835.1"/>
    <property type="molecule type" value="Genomic_DNA"/>
</dbReference>
<dbReference type="InterPro" id="IPR050218">
    <property type="entry name" value="LptD"/>
</dbReference>
<sequence>MNLRRSLLATLVIAAAPLWARPALRPQFSADVHDYNLATGHTVMKGHATVIYGDMELHADEIDYDVPTATAVAKGHVILNIGTKRVLADQITYHLKDGTYTLLNPRLGQFPLFIRGAKAEGNRKTVALDDAVVSYGEPGKWTPSLAADRILYNLTGSADARATGVRAGLGIFKPFPLPSIQQSAAVSLRSQMSLMAGYRGQVGAFADAGIRVPILPDLRVGGNLGLFTKRGVMFGPAADYSSDVGGDHEIVGSLRTGYISDHGPAETDILGNPVPVDRSYLTWEHHQVVYPGLTLDGSFNYWSDSEVMRDYSPRQFFPVQEPDSYLESVFSSDNVQVSLFGRFQPNHFYEVQQRSPELRVDLLPIPLVFGVYERMQLSFARLTDDAVLPGQTTLRTDRADVYYGLTRTFAPKPWVGFTAVAGGRITHYRDTLPAGGGDPYTRTLGEVGFDAHLLASGTFNYTNKRWGIDGLRHLIIPKISYRYIPEAQKGQAYIPPIDRLSFDTYLPELGLGDTRAIDQLQATNTLRLSVENVLQTRDAKYGSRDLASLTLANDFRFERQTGDRKVSATHIDLALMPARWMRFELYQRLAPQDFSIRELNTGLTIHDGDEWSARIATHYLVGQISEYVLDVSRRLNEIYSTFARLRYDARLNRMDEQTYGIDQTVANAWSIRYGLSIYSGPRREGRFGLSVEVEALRF</sequence>
<comment type="caution">
    <text evidence="2">The sequence shown here is derived from an EMBL/GenBank/DDBJ whole genome shotgun (WGS) entry which is preliminary data.</text>
</comment>
<dbReference type="GO" id="GO:0009279">
    <property type="term" value="C:cell outer membrane"/>
    <property type="evidence" value="ECO:0007669"/>
    <property type="project" value="TreeGrafter"/>
</dbReference>